<dbReference type="AlphaFoldDB" id="C0HG78"/>
<proteinExistence type="evidence at transcript level"/>
<dbReference type="KEGG" id="zma:100381469"/>
<dbReference type="RefSeq" id="NP_001167776.1">
    <property type="nucleotide sequence ID" value="NM_001174305.1"/>
</dbReference>
<reference evidence="2" key="1">
    <citation type="journal article" date="2009" name="PLoS Genet.">
        <title>Sequencing, mapping, and analysis of 27,455 maize full-length cDNAs.</title>
        <authorList>
            <person name="Soderlund C."/>
            <person name="Descour A."/>
            <person name="Kudrna D."/>
            <person name="Bomhoff M."/>
            <person name="Boyd L."/>
            <person name="Currie J."/>
            <person name="Angelova A."/>
            <person name="Collura K."/>
            <person name="Wissotski M."/>
            <person name="Ashley E."/>
            <person name="Morrow D."/>
            <person name="Fernandes J."/>
            <person name="Walbot V."/>
            <person name="Yu Y."/>
        </authorList>
    </citation>
    <scope>NUCLEOTIDE SEQUENCE</scope>
    <source>
        <strain evidence="2">B73</strain>
    </source>
</reference>
<evidence type="ECO:0000313" key="2">
    <source>
        <dbReference type="EMBL" id="ACN26031.1"/>
    </source>
</evidence>
<keyword evidence="1" id="KW-0732">Signal</keyword>
<name>C0HG78_MAIZE</name>
<dbReference type="HOGENOM" id="CLU_1637875_0_0_1"/>
<sequence length="162" mass="17175">MLVPAELSLSLVPSLRALVLARCCARSPLPARVRPQLLTMELRPGGLFFPAAGRSFLCACPGSRAMASSSTRPCPCFSSLHDLPRLPPQLRLWSSGMSAAAGSPHPASSPVFARRVLILNMGFLCYNIGSPWPGRFVLSVAPAVQIFPSRSNLAIGPPLSSP</sequence>
<protein>
    <submittedName>
        <fullName evidence="2">Uncharacterized protein</fullName>
    </submittedName>
</protein>
<organism evidence="2">
    <name type="scientific">Zea mays</name>
    <name type="common">Maize</name>
    <dbReference type="NCBI Taxonomy" id="4577"/>
    <lineage>
        <taxon>Eukaryota</taxon>
        <taxon>Viridiplantae</taxon>
        <taxon>Streptophyta</taxon>
        <taxon>Embryophyta</taxon>
        <taxon>Tracheophyta</taxon>
        <taxon>Spermatophyta</taxon>
        <taxon>Magnoliopsida</taxon>
        <taxon>Liliopsida</taxon>
        <taxon>Poales</taxon>
        <taxon>Poaceae</taxon>
        <taxon>PACMAD clade</taxon>
        <taxon>Panicoideae</taxon>
        <taxon>Andropogonodae</taxon>
        <taxon>Andropogoneae</taxon>
        <taxon>Tripsacinae</taxon>
        <taxon>Zea</taxon>
    </lineage>
</organism>
<accession>C0HG78</accession>
<evidence type="ECO:0000256" key="1">
    <source>
        <dbReference type="SAM" id="SignalP"/>
    </source>
</evidence>
<dbReference type="EMBL" id="BT061334">
    <property type="protein sequence ID" value="ACN26031.1"/>
    <property type="molecule type" value="mRNA"/>
</dbReference>
<dbReference type="GeneID" id="100381469"/>
<feature type="chain" id="PRO_5009949536" evidence="1">
    <location>
        <begin position="22"/>
        <end position="162"/>
    </location>
</feature>
<feature type="signal peptide" evidence="1">
    <location>
        <begin position="1"/>
        <end position="21"/>
    </location>
</feature>